<keyword evidence="3" id="KW-1185">Reference proteome</keyword>
<name>A0A0K6II53_9GAMM</name>
<reference evidence="3" key="1">
    <citation type="submission" date="2015-08" db="EMBL/GenBank/DDBJ databases">
        <authorList>
            <person name="Varghese N."/>
        </authorList>
    </citation>
    <scope>NUCLEOTIDE SEQUENCE [LARGE SCALE GENOMIC DNA]</scope>
    <source>
        <strain evidence="3">JCM 18476</strain>
    </source>
</reference>
<sequence length="127" mass="13756">MATITIDGKSFDLEKVSDKARAQISSLQVVEKELNLLQSKIAMTQTARNAYASSLAPQLPKKAPKNAKQTVTIDGTAYSIASFSDQAKALLSSLDIADKKLDQLQKEVAITQTARNAYAKVLQSELN</sequence>
<dbReference type="STRING" id="1137284.GCA_001418205_00615"/>
<evidence type="ECO:0000313" key="3">
    <source>
        <dbReference type="Proteomes" id="UP000182769"/>
    </source>
</evidence>
<feature type="coiled-coil region" evidence="1">
    <location>
        <begin position="87"/>
        <end position="114"/>
    </location>
</feature>
<organism evidence="2 3">
    <name type="scientific">Marinomonas fungiae</name>
    <dbReference type="NCBI Taxonomy" id="1137284"/>
    <lineage>
        <taxon>Bacteria</taxon>
        <taxon>Pseudomonadati</taxon>
        <taxon>Pseudomonadota</taxon>
        <taxon>Gammaproteobacteria</taxon>
        <taxon>Oceanospirillales</taxon>
        <taxon>Oceanospirillaceae</taxon>
        <taxon>Marinomonas</taxon>
    </lineage>
</organism>
<dbReference type="AlphaFoldDB" id="A0A0K6II53"/>
<protein>
    <submittedName>
        <fullName evidence="2">Uncharacterized protein</fullName>
    </submittedName>
</protein>
<gene>
    <name evidence="2" type="ORF">Ga0061065_102110</name>
</gene>
<dbReference type="EMBL" id="CYHG01000002">
    <property type="protein sequence ID" value="CUB02773.1"/>
    <property type="molecule type" value="Genomic_DNA"/>
</dbReference>
<proteinExistence type="predicted"/>
<evidence type="ECO:0000256" key="1">
    <source>
        <dbReference type="SAM" id="Coils"/>
    </source>
</evidence>
<dbReference type="Proteomes" id="UP000182769">
    <property type="component" value="Unassembled WGS sequence"/>
</dbReference>
<accession>A0A0K6II53</accession>
<keyword evidence="1" id="KW-0175">Coiled coil</keyword>
<evidence type="ECO:0000313" key="2">
    <source>
        <dbReference type="EMBL" id="CUB02773.1"/>
    </source>
</evidence>
<dbReference type="RefSeq" id="WP_211262006.1">
    <property type="nucleotide sequence ID" value="NZ_CYHG01000002.1"/>
</dbReference>